<name>A0AA86NE02_9EUKA</name>
<reference evidence="4 6" key="2">
    <citation type="submission" date="2024-07" db="EMBL/GenBank/DDBJ databases">
        <authorList>
            <person name="Akdeniz Z."/>
        </authorList>
    </citation>
    <scope>NUCLEOTIDE SEQUENCE [LARGE SCALE GENOMIC DNA]</scope>
</reference>
<dbReference type="EMBL" id="CAXDID020000554">
    <property type="protein sequence ID" value="CAL6102373.1"/>
    <property type="molecule type" value="Genomic_DNA"/>
</dbReference>
<protein>
    <submittedName>
        <fullName evidence="3">SANT/Myb domain</fullName>
    </submittedName>
    <submittedName>
        <fullName evidence="4">SANT/Myb_domain</fullName>
    </submittedName>
</protein>
<gene>
    <name evidence="2" type="ORF">HINF_LOCUS5060</name>
    <name evidence="3" type="ORF">HINF_LOCUS5063</name>
    <name evidence="4" type="ORF">HINF_LOCUS71633</name>
    <name evidence="5" type="ORF">HINF_LOCUS71636</name>
</gene>
<dbReference type="Gene3D" id="1.10.10.60">
    <property type="entry name" value="Homeodomain-like"/>
    <property type="match status" value="1"/>
</dbReference>
<dbReference type="Pfam" id="PF00249">
    <property type="entry name" value="Myb_DNA-binding"/>
    <property type="match status" value="1"/>
</dbReference>
<dbReference type="EMBL" id="CAXDID020000554">
    <property type="protein sequence ID" value="CAL6102367.1"/>
    <property type="molecule type" value="Genomic_DNA"/>
</dbReference>
<evidence type="ECO:0000313" key="4">
    <source>
        <dbReference type="EMBL" id="CAL6102367.1"/>
    </source>
</evidence>
<reference evidence="3" key="1">
    <citation type="submission" date="2023-06" db="EMBL/GenBank/DDBJ databases">
        <authorList>
            <person name="Kurt Z."/>
        </authorList>
    </citation>
    <scope>NUCLEOTIDE SEQUENCE</scope>
</reference>
<dbReference type="SMART" id="SM00717">
    <property type="entry name" value="SANT"/>
    <property type="match status" value="1"/>
</dbReference>
<keyword evidence="6" id="KW-1185">Reference proteome</keyword>
<dbReference type="EMBL" id="CATOUU010000131">
    <property type="protein sequence ID" value="CAI9917415.1"/>
    <property type="molecule type" value="Genomic_DNA"/>
</dbReference>
<evidence type="ECO:0000313" key="5">
    <source>
        <dbReference type="EMBL" id="CAL6102373.1"/>
    </source>
</evidence>
<dbReference type="InterPro" id="IPR009057">
    <property type="entry name" value="Homeodomain-like_sf"/>
</dbReference>
<sequence>MPYTKRWSEQENNLFFRLLQLYQKDFQYIAQQMDKTYTQVRSHYYNLEIKSSKSMQKQEKTSDSGLERMDLLNFIVFDEVV</sequence>
<dbReference type="InterPro" id="IPR001005">
    <property type="entry name" value="SANT/Myb"/>
</dbReference>
<dbReference type="AlphaFoldDB" id="A0AA86NE02"/>
<dbReference type="SUPFAM" id="SSF46689">
    <property type="entry name" value="Homeodomain-like"/>
    <property type="match status" value="1"/>
</dbReference>
<evidence type="ECO:0000313" key="3">
    <source>
        <dbReference type="EMBL" id="CAI9917418.1"/>
    </source>
</evidence>
<dbReference type="Proteomes" id="UP001642409">
    <property type="component" value="Unassembled WGS sequence"/>
</dbReference>
<comment type="caution">
    <text evidence="3">The sequence shown here is derived from an EMBL/GenBank/DDBJ whole genome shotgun (WGS) entry which is preliminary data.</text>
</comment>
<dbReference type="CDD" id="cd00167">
    <property type="entry name" value="SANT"/>
    <property type="match status" value="1"/>
</dbReference>
<dbReference type="EMBL" id="CATOUU010000131">
    <property type="protein sequence ID" value="CAI9917418.1"/>
    <property type="molecule type" value="Genomic_DNA"/>
</dbReference>
<accession>A0AA86NE02</accession>
<dbReference type="PROSITE" id="PS51293">
    <property type="entry name" value="SANT"/>
    <property type="match status" value="1"/>
</dbReference>
<evidence type="ECO:0000259" key="1">
    <source>
        <dbReference type="PROSITE" id="PS51293"/>
    </source>
</evidence>
<organism evidence="3">
    <name type="scientific">Hexamita inflata</name>
    <dbReference type="NCBI Taxonomy" id="28002"/>
    <lineage>
        <taxon>Eukaryota</taxon>
        <taxon>Metamonada</taxon>
        <taxon>Diplomonadida</taxon>
        <taxon>Hexamitidae</taxon>
        <taxon>Hexamitinae</taxon>
        <taxon>Hexamita</taxon>
    </lineage>
</organism>
<evidence type="ECO:0000313" key="2">
    <source>
        <dbReference type="EMBL" id="CAI9917415.1"/>
    </source>
</evidence>
<proteinExistence type="predicted"/>
<dbReference type="InterPro" id="IPR017884">
    <property type="entry name" value="SANT_dom"/>
</dbReference>
<evidence type="ECO:0000313" key="6">
    <source>
        <dbReference type="Proteomes" id="UP001642409"/>
    </source>
</evidence>
<feature type="domain" description="SANT" evidence="1">
    <location>
        <begin position="2"/>
        <end position="52"/>
    </location>
</feature>